<dbReference type="Proteomes" id="UP000009175">
    <property type="component" value="Chromosome"/>
</dbReference>
<dbReference type="STRING" id="326297.Sama_3376"/>
<feature type="compositionally biased region" description="Acidic residues" evidence="1">
    <location>
        <begin position="73"/>
        <end position="83"/>
    </location>
</feature>
<name>A1SB22_SHEAM</name>
<dbReference type="KEGG" id="saz:Sama_3376"/>
<dbReference type="eggNOG" id="COG3468">
    <property type="taxonomic scope" value="Bacteria"/>
</dbReference>
<accession>A1SB22</accession>
<feature type="region of interest" description="Disordered" evidence="1">
    <location>
        <begin position="72"/>
        <end position="91"/>
    </location>
</feature>
<dbReference type="RefSeq" id="WP_011761483.1">
    <property type="nucleotide sequence ID" value="NC_008700.1"/>
</dbReference>
<keyword evidence="2" id="KW-1133">Transmembrane helix</keyword>
<feature type="transmembrane region" description="Helical" evidence="2">
    <location>
        <begin position="21"/>
        <end position="41"/>
    </location>
</feature>
<sequence length="295" mass="32795">MQVNPEDRITPQEETSQRSNRLSALLILALIAIAAGLWMYFTRAPEPAPVVDVPTEAPQPTPLPESAVTAIEPEPEPEPEAQFEPEQVTNTPEEVIPEVTVDPIPELAESDTFATQKAIALAGSLPVEPIIAQQDLVRHFVVFMDNLAEGQLARKQSPLKGPETKFTVSEITAKTYLNPDSYKRYDLYANYIANLNEEKLLETYAQMTPMLEQAFDELGYGNVSFKERSLKAIDQLLAAPIIESPIELVTFSVNYKFADPELEALPPAQKLMIRMGPTNSRKVKAALKKLRPLLQ</sequence>
<gene>
    <name evidence="3" type="ordered locus">Sama_3376</name>
</gene>
<organism evidence="3 4">
    <name type="scientific">Shewanella amazonensis (strain ATCC BAA-1098 / SB2B)</name>
    <dbReference type="NCBI Taxonomy" id="326297"/>
    <lineage>
        <taxon>Bacteria</taxon>
        <taxon>Pseudomonadati</taxon>
        <taxon>Pseudomonadota</taxon>
        <taxon>Gammaproteobacteria</taxon>
        <taxon>Alteromonadales</taxon>
        <taxon>Shewanellaceae</taxon>
        <taxon>Shewanella</taxon>
    </lineage>
</organism>
<evidence type="ECO:0000256" key="1">
    <source>
        <dbReference type="SAM" id="MobiDB-lite"/>
    </source>
</evidence>
<keyword evidence="2" id="KW-0812">Transmembrane</keyword>
<evidence type="ECO:0000313" key="3">
    <source>
        <dbReference type="EMBL" id="ABM01579.1"/>
    </source>
</evidence>
<proteinExistence type="predicted"/>
<evidence type="ECO:0000256" key="2">
    <source>
        <dbReference type="SAM" id="Phobius"/>
    </source>
</evidence>
<dbReference type="InterPro" id="IPR021382">
    <property type="entry name" value="DUF3014"/>
</dbReference>
<evidence type="ECO:0000313" key="4">
    <source>
        <dbReference type="Proteomes" id="UP000009175"/>
    </source>
</evidence>
<evidence type="ECO:0008006" key="5">
    <source>
        <dbReference type="Google" id="ProtNLM"/>
    </source>
</evidence>
<protein>
    <recommendedName>
        <fullName evidence="5">DUF3014 domain-containing protein</fullName>
    </recommendedName>
</protein>
<keyword evidence="4" id="KW-1185">Reference proteome</keyword>
<dbReference type="OrthoDB" id="5502479at2"/>
<dbReference type="Pfam" id="PF11219">
    <property type="entry name" value="DUF3014"/>
    <property type="match status" value="1"/>
</dbReference>
<dbReference type="EMBL" id="CP000507">
    <property type="protein sequence ID" value="ABM01579.1"/>
    <property type="molecule type" value="Genomic_DNA"/>
</dbReference>
<dbReference type="HOGENOM" id="CLU_068472_1_0_6"/>
<keyword evidence="2" id="KW-0472">Membrane</keyword>
<dbReference type="AlphaFoldDB" id="A1SB22"/>
<reference evidence="3 4" key="1">
    <citation type="submission" date="2006-12" db="EMBL/GenBank/DDBJ databases">
        <title>Complete sequence of Shewanella amazonensis SB2B.</title>
        <authorList>
            <consortium name="US DOE Joint Genome Institute"/>
            <person name="Copeland A."/>
            <person name="Lucas S."/>
            <person name="Lapidus A."/>
            <person name="Barry K."/>
            <person name="Detter J.C."/>
            <person name="Glavina del Rio T."/>
            <person name="Hammon N."/>
            <person name="Israni S."/>
            <person name="Dalin E."/>
            <person name="Tice H."/>
            <person name="Pitluck S."/>
            <person name="Munk A.C."/>
            <person name="Brettin T."/>
            <person name="Bruce D."/>
            <person name="Han C."/>
            <person name="Tapia R."/>
            <person name="Gilna P."/>
            <person name="Schmutz J."/>
            <person name="Larimer F."/>
            <person name="Land M."/>
            <person name="Hauser L."/>
            <person name="Kyrpides N."/>
            <person name="Mikhailova N."/>
            <person name="Fredrickson J."/>
            <person name="Richardson P."/>
        </authorList>
    </citation>
    <scope>NUCLEOTIDE SEQUENCE [LARGE SCALE GENOMIC DNA]</scope>
    <source>
        <strain evidence="4">ATCC BAA-1098 / SB2B</strain>
    </source>
</reference>